<dbReference type="AlphaFoldDB" id="A0A7S2TRP0"/>
<sequence length="412" mass="46910">MKYLKMHSSLGHDSEYFIGAWSVENSWNTILELFFPPWTHGRRHEENKILPDEGRQTTDSDGNWFVFVNGMMCSRPIVEMNRCRLKKMLNDEHKDNPCTPKRICGDNDDLKDKNYSTDDDKSATTKVDRVPVHLFHNVPDSFLWDLIQCYADKEGTRVTKPTRAFVHALAVKLNDPTIKKVVVLCHSQGTIIVAAALKLLGHLIRKFPSVLSANKIRNRLEIYCFATCANTMHVLKDKDGNEIPMTIEHFTNSDDIVAKLGISTPQRLRSLCELHFDGRVLNRSNGVGHLFNSHYLDNIKAYKCEDSKPSNLMKYVRNPVVPGSKEGIDPSVLKALRLPRCAKRWVEHLIDILSRIPSTISLIPVALALCVVTILAFVFGLLSMFLTPIFYVLCPVLMIIVRRLIPNVKRMC</sequence>
<gene>
    <name evidence="2" type="ORF">LSP00402_LOCUS11367</name>
</gene>
<proteinExistence type="predicted"/>
<evidence type="ECO:0000256" key="1">
    <source>
        <dbReference type="SAM" id="Phobius"/>
    </source>
</evidence>
<reference evidence="2" key="1">
    <citation type="submission" date="2021-01" db="EMBL/GenBank/DDBJ databases">
        <authorList>
            <person name="Corre E."/>
            <person name="Pelletier E."/>
            <person name="Niang G."/>
            <person name="Scheremetjew M."/>
            <person name="Finn R."/>
            <person name="Kale V."/>
            <person name="Holt S."/>
            <person name="Cochrane G."/>
            <person name="Meng A."/>
            <person name="Brown T."/>
            <person name="Cohen L."/>
        </authorList>
    </citation>
    <scope>NUCLEOTIDE SEQUENCE</scope>
    <source>
        <strain evidence="2">CCMP622</strain>
    </source>
</reference>
<organism evidence="2">
    <name type="scientific">Lotharella oceanica</name>
    <dbReference type="NCBI Taxonomy" id="641309"/>
    <lineage>
        <taxon>Eukaryota</taxon>
        <taxon>Sar</taxon>
        <taxon>Rhizaria</taxon>
        <taxon>Cercozoa</taxon>
        <taxon>Chlorarachniophyceae</taxon>
        <taxon>Lotharella</taxon>
    </lineage>
</organism>
<keyword evidence="1" id="KW-0812">Transmembrane</keyword>
<evidence type="ECO:0000313" key="2">
    <source>
        <dbReference type="EMBL" id="CAD9766822.1"/>
    </source>
</evidence>
<accession>A0A7S2TRP0</accession>
<dbReference type="PANTHER" id="PTHR42044">
    <property type="entry name" value="DUF676 DOMAIN-CONTAINING PROTEIN-RELATED"/>
    <property type="match status" value="1"/>
</dbReference>
<dbReference type="EMBL" id="HBHP01018279">
    <property type="protein sequence ID" value="CAD9766822.1"/>
    <property type="molecule type" value="Transcribed_RNA"/>
</dbReference>
<protein>
    <submittedName>
        <fullName evidence="2">Uncharacterized protein</fullName>
    </submittedName>
</protein>
<dbReference type="PANTHER" id="PTHR42044:SF2">
    <property type="entry name" value="DUF676 DOMAIN-CONTAINING PROTEIN"/>
    <property type="match status" value="1"/>
</dbReference>
<feature type="transmembrane region" description="Helical" evidence="1">
    <location>
        <begin position="388"/>
        <end position="405"/>
    </location>
</feature>
<feature type="transmembrane region" description="Helical" evidence="1">
    <location>
        <begin position="362"/>
        <end position="382"/>
    </location>
</feature>
<keyword evidence="1" id="KW-0472">Membrane</keyword>
<name>A0A7S2TRP0_9EUKA</name>
<keyword evidence="1" id="KW-1133">Transmembrane helix</keyword>